<gene>
    <name evidence="2" type="ORF">SACU0126_LOCUS35909</name>
</gene>
<dbReference type="Pfam" id="PF00378">
    <property type="entry name" value="ECH_1"/>
    <property type="match status" value="2"/>
</dbReference>
<dbReference type="AlphaFoldDB" id="A0A7S3XAM2"/>
<protein>
    <recommendedName>
        <fullName evidence="3">3-hydroxyisobutyryl-coenzyme A hydrolase</fullName>
    </recommendedName>
</protein>
<evidence type="ECO:0000313" key="2">
    <source>
        <dbReference type="EMBL" id="CAE0604142.1"/>
    </source>
</evidence>
<evidence type="ECO:0000256" key="1">
    <source>
        <dbReference type="ARBA" id="ARBA00005254"/>
    </source>
</evidence>
<dbReference type="InterPro" id="IPR001753">
    <property type="entry name" value="Enoyl-CoA_hydra/iso"/>
</dbReference>
<dbReference type="PANTHER" id="PTHR42964:SF1">
    <property type="entry name" value="POLYKETIDE BIOSYNTHESIS ENOYL-COA HYDRATASE PKSH-RELATED"/>
    <property type="match status" value="1"/>
</dbReference>
<name>A0A7S3XAM2_9SPIT</name>
<evidence type="ECO:0008006" key="3">
    <source>
        <dbReference type="Google" id="ProtNLM"/>
    </source>
</evidence>
<dbReference type="CDD" id="cd06558">
    <property type="entry name" value="crotonase-like"/>
    <property type="match status" value="1"/>
</dbReference>
<organism evidence="2">
    <name type="scientific">Strombidinopsis acuminata</name>
    <dbReference type="NCBI Taxonomy" id="141414"/>
    <lineage>
        <taxon>Eukaryota</taxon>
        <taxon>Sar</taxon>
        <taxon>Alveolata</taxon>
        <taxon>Ciliophora</taxon>
        <taxon>Intramacronucleata</taxon>
        <taxon>Spirotrichea</taxon>
        <taxon>Choreotrichia</taxon>
        <taxon>Choreotrichida</taxon>
        <taxon>Strombidinopsidae</taxon>
        <taxon>Strombidinopsis</taxon>
    </lineage>
</organism>
<proteinExistence type="inferred from homology"/>
<dbReference type="Gene3D" id="3.90.226.10">
    <property type="entry name" value="2-enoyl-CoA Hydratase, Chain A, domain 1"/>
    <property type="match status" value="1"/>
</dbReference>
<accession>A0A7S3XAM2</accession>
<dbReference type="EMBL" id="HBIQ01113307">
    <property type="protein sequence ID" value="CAE0604142.1"/>
    <property type="molecule type" value="Transcribed_RNA"/>
</dbReference>
<dbReference type="InterPro" id="IPR029045">
    <property type="entry name" value="ClpP/crotonase-like_dom_sf"/>
</dbReference>
<dbReference type="SUPFAM" id="SSF52096">
    <property type="entry name" value="ClpP/crotonase"/>
    <property type="match status" value="1"/>
</dbReference>
<dbReference type="InterPro" id="IPR051683">
    <property type="entry name" value="Enoyl-CoA_Hydratase/Isomerase"/>
</dbReference>
<dbReference type="PANTHER" id="PTHR42964">
    <property type="entry name" value="ENOYL-COA HYDRATASE"/>
    <property type="match status" value="1"/>
</dbReference>
<reference evidence="2" key="1">
    <citation type="submission" date="2021-01" db="EMBL/GenBank/DDBJ databases">
        <authorList>
            <person name="Corre E."/>
            <person name="Pelletier E."/>
            <person name="Niang G."/>
            <person name="Scheremetjew M."/>
            <person name="Finn R."/>
            <person name="Kale V."/>
            <person name="Holt S."/>
            <person name="Cochrane G."/>
            <person name="Meng A."/>
            <person name="Brown T."/>
            <person name="Cohen L."/>
        </authorList>
    </citation>
    <scope>NUCLEOTIDE SEQUENCE</scope>
    <source>
        <strain evidence="2">SPMC142</strain>
    </source>
</reference>
<comment type="similarity">
    <text evidence="1">Belongs to the enoyl-CoA hydratase/isomerase family.</text>
</comment>
<sequence>MYKPAGVDEDLTEVKKPWDEGLLSQMGEHLGAARMCDSVENWTNEEFLMEVRDGIAYCTMNRPTANNAMNDGIGAGLHDSARILRNRPDIRIAVLTGNGRMFCAGGDPKSFQAAQASVGLGALADGQGGQPENPDGNMIVGAAGYMGGEANKQGGNVAAYDFYSWASLPQFTICCMNGSAMGGGVGVISNCDMVVAVRTAHVTLSEVKLGVIPATISPHVIRTMGASNAKRLFVTAENCNMALAKECGLVQRVVDSVADFPAVVKEIAQKVQGLAPGAVAATKACILNTLNQPISNQLHNYVCMEYARTRKGKECEEAMEALKSKSKPKWVESAIAVKE</sequence>